<dbReference type="InterPro" id="IPR005673">
    <property type="entry name" value="ABC_phos-bd_PstS"/>
</dbReference>
<keyword evidence="5" id="KW-0732">Signal</keyword>
<dbReference type="EMBL" id="MWPS01000016">
    <property type="protein sequence ID" value="OPG16351.1"/>
    <property type="molecule type" value="Genomic_DNA"/>
</dbReference>
<comment type="caution">
    <text evidence="8">The sequence shown here is derived from an EMBL/GenBank/DDBJ whole genome shotgun (WGS) entry which is preliminary data.</text>
</comment>
<organism evidence="8 10">
    <name type="scientific">Ferroacidibacillus organovorans</name>
    <dbReference type="NCBI Taxonomy" id="1765683"/>
    <lineage>
        <taxon>Bacteria</taxon>
        <taxon>Bacillati</taxon>
        <taxon>Bacillota</taxon>
        <taxon>Bacilli</taxon>
        <taxon>Bacillales</taxon>
        <taxon>Alicyclobacillaceae</taxon>
        <taxon>Ferroacidibacillus</taxon>
    </lineage>
</organism>
<protein>
    <recommendedName>
        <fullName evidence="4">Phosphate-binding protein</fullName>
    </recommendedName>
</protein>
<keyword evidence="2 4" id="KW-0813">Transport</keyword>
<dbReference type="NCBIfam" id="TIGR00975">
    <property type="entry name" value="3a0107s03"/>
    <property type="match status" value="1"/>
</dbReference>
<dbReference type="GO" id="GO:0042301">
    <property type="term" value="F:phosphate ion binding"/>
    <property type="evidence" value="ECO:0007669"/>
    <property type="project" value="InterPro"/>
</dbReference>
<dbReference type="CDD" id="cd13565">
    <property type="entry name" value="PBP2_PstS"/>
    <property type="match status" value="1"/>
</dbReference>
<evidence type="ECO:0000256" key="5">
    <source>
        <dbReference type="SAM" id="SignalP"/>
    </source>
</evidence>
<feature type="signal peptide" evidence="5">
    <location>
        <begin position="1"/>
        <end position="26"/>
    </location>
</feature>
<proteinExistence type="inferred from homology"/>
<keyword evidence="3 4" id="KW-0592">Phosphate transport</keyword>
<evidence type="ECO:0000256" key="4">
    <source>
        <dbReference type="PIRNR" id="PIRNR002756"/>
    </source>
</evidence>
<dbReference type="GO" id="GO:0035435">
    <property type="term" value="P:phosphate ion transmembrane transport"/>
    <property type="evidence" value="ECO:0007669"/>
    <property type="project" value="InterPro"/>
</dbReference>
<evidence type="ECO:0000313" key="8">
    <source>
        <dbReference type="EMBL" id="OPG16351.1"/>
    </source>
</evidence>
<dbReference type="RefSeq" id="WP_067952884.1">
    <property type="nucleotide sequence ID" value="NZ_LSUQ01000087.1"/>
</dbReference>
<dbReference type="PANTHER" id="PTHR42996:SF1">
    <property type="entry name" value="PHOSPHATE-BINDING PROTEIN PSTS"/>
    <property type="match status" value="1"/>
</dbReference>
<reference evidence="8 10" key="2">
    <citation type="submission" date="2017-02" db="EMBL/GenBank/DDBJ databases">
        <title>Draft genome of Acidibacillus ferrooxidans Huett2.</title>
        <authorList>
            <person name="Schopf S."/>
        </authorList>
    </citation>
    <scope>NUCLEOTIDE SEQUENCE [LARGE SCALE GENOMIC DNA]</scope>
    <source>
        <strain evidence="8 10">Huett2</strain>
    </source>
</reference>
<sequence>MKKSVITSAVAVCAILIAGISLQSFAASASGVSSLTGAGSTFDYPFFNRAFYLYAAQNHVNVNYSAIGSGGGIQQFSAGTVNFGASDVPMNAGELNAAQKNGGSVIQIPIALGGEAISYNLPSVHAKLKFTPQVIAQIYLGQLKTWNDPRIKAINPGVKLPNLPIIVVHRSDGSGSTYIFTDFLSTISPQWARIVGRGKAVNWPVGIGGKGNEAVAQSVKNTVGAIGYVELAYVLQSKMQYGYVKNREGQYVLPTPLTVLKEAAQKPSVTSKNFSIVWLLGKDAYPISGYSWALLDRNQKSSAVKNTLVSLFTWMEGPGQAQAAAVDYVPLPQNIRQQALHLLDTVK</sequence>
<dbReference type="Gene3D" id="3.40.190.10">
    <property type="entry name" value="Periplasmic binding protein-like II"/>
    <property type="match status" value="2"/>
</dbReference>
<evidence type="ECO:0000256" key="3">
    <source>
        <dbReference type="ARBA" id="ARBA00022592"/>
    </source>
</evidence>
<dbReference type="Pfam" id="PF12849">
    <property type="entry name" value="PBP_like_2"/>
    <property type="match status" value="1"/>
</dbReference>
<reference evidence="7 9" key="1">
    <citation type="submission" date="2016-02" db="EMBL/GenBank/DDBJ databases">
        <title>Draft genome sequence of Acidibacillus ferrooxidans SLC66.</title>
        <authorList>
            <person name="Oliveira G."/>
            <person name="Nancucheo I."/>
            <person name="Dall'Agnol H."/>
            <person name="Johnson B."/>
            <person name="Oliveira R."/>
            <person name="Nunes G.L."/>
            <person name="Tzotzos G."/>
            <person name="Orellana S.C."/>
            <person name="Salim A.C."/>
            <person name="Araujo F.M."/>
        </authorList>
    </citation>
    <scope>NUCLEOTIDE SEQUENCE [LARGE SCALE GENOMIC DNA]</scope>
    <source>
        <strain evidence="7 9">SLC66</strain>
    </source>
</reference>
<evidence type="ECO:0000313" key="10">
    <source>
        <dbReference type="Proteomes" id="UP000190229"/>
    </source>
</evidence>
<feature type="chain" id="PRO_5007839953" description="Phosphate-binding protein" evidence="5">
    <location>
        <begin position="27"/>
        <end position="347"/>
    </location>
</feature>
<evidence type="ECO:0000313" key="7">
    <source>
        <dbReference type="EMBL" id="OAG87900.1"/>
    </source>
</evidence>
<keyword evidence="10" id="KW-1185">Reference proteome</keyword>
<dbReference type="EMBL" id="LSUQ01000087">
    <property type="protein sequence ID" value="OAG87900.1"/>
    <property type="molecule type" value="Genomic_DNA"/>
</dbReference>
<feature type="domain" description="PBP" evidence="6">
    <location>
        <begin position="26"/>
        <end position="299"/>
    </location>
</feature>
<evidence type="ECO:0000256" key="1">
    <source>
        <dbReference type="ARBA" id="ARBA00008725"/>
    </source>
</evidence>
<dbReference type="PIRSF" id="PIRSF002756">
    <property type="entry name" value="PstS"/>
    <property type="match status" value="1"/>
</dbReference>
<evidence type="ECO:0000256" key="2">
    <source>
        <dbReference type="ARBA" id="ARBA00022448"/>
    </source>
</evidence>
<dbReference type="SUPFAM" id="SSF53850">
    <property type="entry name" value="Periplasmic binding protein-like II"/>
    <property type="match status" value="1"/>
</dbReference>
<evidence type="ECO:0000313" key="9">
    <source>
        <dbReference type="Proteomes" id="UP000077421"/>
    </source>
</evidence>
<dbReference type="GO" id="GO:0043190">
    <property type="term" value="C:ATP-binding cassette (ABC) transporter complex"/>
    <property type="evidence" value="ECO:0007669"/>
    <property type="project" value="InterPro"/>
</dbReference>
<comment type="similarity">
    <text evidence="1 4">Belongs to the PstS family.</text>
</comment>
<gene>
    <name evidence="7" type="ORF">AYW79_14660</name>
    <name evidence="8" type="ORF">B2M26_05565</name>
</gene>
<dbReference type="Proteomes" id="UP000190229">
    <property type="component" value="Unassembled WGS sequence"/>
</dbReference>
<dbReference type="AlphaFoldDB" id="A0A162TUM6"/>
<dbReference type="STRING" id="1765683.B2M26_05565"/>
<dbReference type="Proteomes" id="UP000077421">
    <property type="component" value="Unassembled WGS sequence"/>
</dbReference>
<evidence type="ECO:0000259" key="6">
    <source>
        <dbReference type="Pfam" id="PF12849"/>
    </source>
</evidence>
<name>A0A162TUM6_9BACL</name>
<dbReference type="InterPro" id="IPR050962">
    <property type="entry name" value="Phosphate-bind_PstS"/>
</dbReference>
<dbReference type="InterPro" id="IPR024370">
    <property type="entry name" value="PBP_domain"/>
</dbReference>
<accession>A0A162TUM6</accession>
<dbReference type="PANTHER" id="PTHR42996">
    <property type="entry name" value="PHOSPHATE-BINDING PROTEIN PSTS"/>
    <property type="match status" value="1"/>
</dbReference>